<organism evidence="1 2">
    <name type="scientific">Isachenkonia alkalipeptolytica</name>
    <dbReference type="NCBI Taxonomy" id="2565777"/>
    <lineage>
        <taxon>Bacteria</taxon>
        <taxon>Bacillati</taxon>
        <taxon>Bacillota</taxon>
        <taxon>Clostridia</taxon>
        <taxon>Eubacteriales</taxon>
        <taxon>Clostridiaceae</taxon>
        <taxon>Isachenkonia</taxon>
    </lineage>
</organism>
<dbReference type="PANTHER" id="PTHR37953:SF1">
    <property type="entry name" value="UPF0127 PROTEIN MJ1496"/>
    <property type="match status" value="1"/>
</dbReference>
<proteinExistence type="predicted"/>
<keyword evidence="2" id="KW-1185">Reference proteome</keyword>
<dbReference type="Pfam" id="PF02643">
    <property type="entry name" value="DUF192"/>
    <property type="match status" value="1"/>
</dbReference>
<dbReference type="Proteomes" id="UP000449710">
    <property type="component" value="Unassembled WGS sequence"/>
</dbReference>
<dbReference type="InterPro" id="IPR038695">
    <property type="entry name" value="Saro_0823-like_sf"/>
</dbReference>
<dbReference type="EMBL" id="SUMG01000005">
    <property type="protein sequence ID" value="NBG87943.1"/>
    <property type="molecule type" value="Genomic_DNA"/>
</dbReference>
<protein>
    <submittedName>
        <fullName evidence="1">DUF192 domain-containing protein</fullName>
    </submittedName>
</protein>
<dbReference type="PANTHER" id="PTHR37953">
    <property type="entry name" value="UPF0127 PROTEIN MJ1496"/>
    <property type="match status" value="1"/>
</dbReference>
<dbReference type="Gene3D" id="2.60.120.1140">
    <property type="entry name" value="Protein of unknown function DUF192"/>
    <property type="match status" value="1"/>
</dbReference>
<evidence type="ECO:0000313" key="2">
    <source>
        <dbReference type="Proteomes" id="UP000449710"/>
    </source>
</evidence>
<dbReference type="AlphaFoldDB" id="A0AA44BDI2"/>
<gene>
    <name evidence="1" type="ORF">ISALK_05465</name>
</gene>
<dbReference type="InterPro" id="IPR003795">
    <property type="entry name" value="DUF192"/>
</dbReference>
<accession>A0AA44BDI2</accession>
<evidence type="ECO:0000313" key="1">
    <source>
        <dbReference type="EMBL" id="NBG87943.1"/>
    </source>
</evidence>
<reference evidence="1 2" key="1">
    <citation type="submission" date="2019-04" db="EMBL/GenBank/DDBJ databases">
        <title>Isachenkonia alkalipeptolytica gen. nov. sp. nov. a new anaerobic, alkiliphilic organothrophic bacterium capable to reduce synthesized ferrihydrite isolated from a soda lake.</title>
        <authorList>
            <person name="Toshchakov S.V."/>
            <person name="Zavarzina D.G."/>
            <person name="Zhilina T.N."/>
            <person name="Kostrikina N.A."/>
            <person name="Kublanov I.V."/>
        </authorList>
    </citation>
    <scope>NUCLEOTIDE SEQUENCE [LARGE SCALE GENOMIC DNA]</scope>
    <source>
        <strain evidence="1 2">Z-1701</strain>
    </source>
</reference>
<name>A0AA44BDI2_9CLOT</name>
<sequence>MEKTINITINKTLEVHVADTFKRRFLGYMFQREPKHESLLIQPCNSVHTFFMHFPIDVLFLNAEKVIIKRELSLQPGKVIFPVKGAKMVLEAAAGTFEDYHVDERLEIK</sequence>
<dbReference type="RefSeq" id="WP_160719976.1">
    <property type="nucleotide sequence ID" value="NZ_SUMG01000005.1"/>
</dbReference>
<comment type="caution">
    <text evidence="1">The sequence shown here is derived from an EMBL/GenBank/DDBJ whole genome shotgun (WGS) entry which is preliminary data.</text>
</comment>